<evidence type="ECO:0000313" key="3">
    <source>
        <dbReference type="Proteomes" id="UP000050794"/>
    </source>
</evidence>
<comment type="similarity">
    <text evidence="1">Belongs to the nematode receptor-like protein sre family.</text>
</comment>
<dbReference type="AlphaFoldDB" id="A0A183UIE6"/>
<proteinExistence type="inferred from homology"/>
<accession>A0A183UIE6</accession>
<name>A0A183UIE6_TOXCA</name>
<sequence>MLAKKELFQGLVFTNRVNHRRYAISRLPVKVQKFYDNKRILSLSEKFQLRENLRSFEASRYLLAERSIIHVFGITSSNPFVANVLLEIFDIFVATYAIVVPIIGAHCNPVWMREFCRLIYCFPWRLRIKKNVYPLISRSTTYDPKAVAERYFQQLNIEWNQ</sequence>
<dbReference type="GO" id="GO:0016020">
    <property type="term" value="C:membrane"/>
    <property type="evidence" value="ECO:0007669"/>
    <property type="project" value="InterPro"/>
</dbReference>
<dbReference type="EMBL" id="UYWY01019862">
    <property type="protein sequence ID" value="VDM39587.1"/>
    <property type="molecule type" value="Genomic_DNA"/>
</dbReference>
<dbReference type="GO" id="GO:0007606">
    <property type="term" value="P:sensory perception of chemical stimulus"/>
    <property type="evidence" value="ECO:0007669"/>
    <property type="project" value="InterPro"/>
</dbReference>
<gene>
    <name evidence="2" type="ORF">TCNE_LOCUS8266</name>
</gene>
<dbReference type="Proteomes" id="UP000050794">
    <property type="component" value="Unassembled WGS sequence"/>
</dbReference>
<dbReference type="InterPro" id="IPR004151">
    <property type="entry name" value="7TM_GPCR_serpentine_rcpt_Sre"/>
</dbReference>
<reference evidence="2 3" key="2">
    <citation type="submission" date="2018-11" db="EMBL/GenBank/DDBJ databases">
        <authorList>
            <consortium name="Pathogen Informatics"/>
        </authorList>
    </citation>
    <scope>NUCLEOTIDE SEQUENCE [LARGE SCALE GENOMIC DNA]</scope>
</reference>
<evidence type="ECO:0000313" key="2">
    <source>
        <dbReference type="EMBL" id="VDM39587.1"/>
    </source>
</evidence>
<dbReference type="Pfam" id="PF03125">
    <property type="entry name" value="Sre"/>
    <property type="match status" value="1"/>
</dbReference>
<organism evidence="3 4">
    <name type="scientific">Toxocara canis</name>
    <name type="common">Canine roundworm</name>
    <dbReference type="NCBI Taxonomy" id="6265"/>
    <lineage>
        <taxon>Eukaryota</taxon>
        <taxon>Metazoa</taxon>
        <taxon>Ecdysozoa</taxon>
        <taxon>Nematoda</taxon>
        <taxon>Chromadorea</taxon>
        <taxon>Rhabditida</taxon>
        <taxon>Spirurina</taxon>
        <taxon>Ascaridomorpha</taxon>
        <taxon>Ascaridoidea</taxon>
        <taxon>Toxocaridae</taxon>
        <taxon>Toxocara</taxon>
    </lineage>
</organism>
<evidence type="ECO:0000256" key="1">
    <source>
        <dbReference type="ARBA" id="ARBA00006803"/>
    </source>
</evidence>
<evidence type="ECO:0000313" key="4">
    <source>
        <dbReference type="WBParaSite" id="TCNE_0000826601-mRNA-1"/>
    </source>
</evidence>
<protein>
    <submittedName>
        <fullName evidence="4">LETM1 domain-containing protein</fullName>
    </submittedName>
</protein>
<dbReference type="WBParaSite" id="TCNE_0000826601-mRNA-1">
    <property type="protein sequence ID" value="TCNE_0000826601-mRNA-1"/>
    <property type="gene ID" value="TCNE_0000826601"/>
</dbReference>
<reference evidence="4" key="1">
    <citation type="submission" date="2016-06" db="UniProtKB">
        <authorList>
            <consortium name="WormBaseParasite"/>
        </authorList>
    </citation>
    <scope>IDENTIFICATION</scope>
</reference>
<keyword evidence="3" id="KW-1185">Reference proteome</keyword>